<dbReference type="Proteomes" id="UP000254664">
    <property type="component" value="Unassembled WGS sequence"/>
</dbReference>
<dbReference type="NCBIfam" id="TIGR03527">
    <property type="entry name" value="selenium_YedF"/>
    <property type="match status" value="1"/>
</dbReference>
<dbReference type="InterPro" id="IPR003787">
    <property type="entry name" value="Sulphur_relay_DsrE/F-like"/>
</dbReference>
<feature type="domain" description="UPF0033" evidence="2">
    <location>
        <begin position="5"/>
        <end position="29"/>
    </location>
</feature>
<evidence type="ECO:0000256" key="1">
    <source>
        <dbReference type="ARBA" id="ARBA00008984"/>
    </source>
</evidence>
<proteinExistence type="inferred from homology"/>
<dbReference type="AlphaFoldDB" id="A0A381J9W3"/>
<gene>
    <name evidence="3" type="ORF">NCTC9836_02248</name>
</gene>
<dbReference type="PANTHER" id="PTHR33279">
    <property type="entry name" value="SULFUR CARRIER PROTEIN YEDF-RELATED"/>
    <property type="match status" value="1"/>
</dbReference>
<evidence type="ECO:0000259" key="2">
    <source>
        <dbReference type="PROSITE" id="PS01148"/>
    </source>
</evidence>
<dbReference type="InterPro" id="IPR019870">
    <property type="entry name" value="Se_metab_YedF"/>
</dbReference>
<dbReference type="InterPro" id="IPR036868">
    <property type="entry name" value="TusA-like_sf"/>
</dbReference>
<dbReference type="InterPro" id="IPR027396">
    <property type="entry name" value="DsrEFH-like"/>
</dbReference>
<keyword evidence="4" id="KW-1185">Reference proteome</keyword>
<dbReference type="Pfam" id="PF02635">
    <property type="entry name" value="DsrE"/>
    <property type="match status" value="1"/>
</dbReference>
<dbReference type="Pfam" id="PF01206">
    <property type="entry name" value="TusA"/>
    <property type="match status" value="1"/>
</dbReference>
<comment type="similarity">
    <text evidence="1">Belongs to the sulfur carrier protein TusA family.</text>
</comment>
<name>A0A381J9W3_9CLOT</name>
<dbReference type="Gene3D" id="3.30.110.40">
    <property type="entry name" value="TusA-like domain"/>
    <property type="match status" value="1"/>
</dbReference>
<dbReference type="OrthoDB" id="9801500at2"/>
<protein>
    <submittedName>
        <fullName evidence="3">SirA-like protein</fullName>
    </submittedName>
</protein>
<dbReference type="PROSITE" id="PS01148">
    <property type="entry name" value="UPF0033"/>
    <property type="match status" value="1"/>
</dbReference>
<dbReference type="SUPFAM" id="SSF75169">
    <property type="entry name" value="DsrEFH-like"/>
    <property type="match status" value="1"/>
</dbReference>
<organism evidence="3 4">
    <name type="scientific">Clostridium putrefaciens</name>
    <dbReference type="NCBI Taxonomy" id="99675"/>
    <lineage>
        <taxon>Bacteria</taxon>
        <taxon>Bacillati</taxon>
        <taxon>Bacillota</taxon>
        <taxon>Clostridia</taxon>
        <taxon>Eubacteriales</taxon>
        <taxon>Clostridiaceae</taxon>
        <taxon>Clostridium</taxon>
    </lineage>
</organism>
<dbReference type="SUPFAM" id="SSF64307">
    <property type="entry name" value="SirA-like"/>
    <property type="match status" value="1"/>
</dbReference>
<evidence type="ECO:0000313" key="3">
    <source>
        <dbReference type="EMBL" id="SUY47905.1"/>
    </source>
</evidence>
<sequence>MIHTIDCKGLKCPQPVINTKRYFDSIKEGKALIIVDNEVAKNNICKFAQSNGYKYEVIDSEGLFSISITKEECNCEIMEFHKRLVIVVGTDKLGEGDEVLGANLMKSYMYALSESDDMPSDIIFLNSGVKLTTKDSSVIDSLDELKSKGVNITSCGTCLDFYNLKDHLLIGDISNMYTIVETMNKADNTIKL</sequence>
<dbReference type="CDD" id="cd03421">
    <property type="entry name" value="SirA_like_N"/>
    <property type="match status" value="1"/>
</dbReference>
<dbReference type="EMBL" id="UFWZ01000001">
    <property type="protein sequence ID" value="SUY47905.1"/>
    <property type="molecule type" value="Genomic_DNA"/>
</dbReference>
<dbReference type="InterPro" id="IPR001455">
    <property type="entry name" value="TusA-like"/>
</dbReference>
<reference evidence="3 4" key="1">
    <citation type="submission" date="2018-06" db="EMBL/GenBank/DDBJ databases">
        <authorList>
            <consortium name="Pathogen Informatics"/>
            <person name="Doyle S."/>
        </authorList>
    </citation>
    <scope>NUCLEOTIDE SEQUENCE [LARGE SCALE GENOMIC DNA]</scope>
    <source>
        <strain evidence="3 4">NCTC9836</strain>
    </source>
</reference>
<dbReference type="PANTHER" id="PTHR33279:SF6">
    <property type="entry name" value="SULFUR CARRIER PROTEIN YEDF-RELATED"/>
    <property type="match status" value="1"/>
</dbReference>
<accession>A0A381J9W3</accession>
<dbReference type="Gene3D" id="3.40.1260.10">
    <property type="entry name" value="DsrEFH-like"/>
    <property type="match status" value="1"/>
</dbReference>
<evidence type="ECO:0000313" key="4">
    <source>
        <dbReference type="Proteomes" id="UP000254664"/>
    </source>
</evidence>
<dbReference type="RefSeq" id="WP_115641783.1">
    <property type="nucleotide sequence ID" value="NZ_UFWZ01000001.1"/>
</dbReference>